<accession>A0A8H5BPK6</accession>
<dbReference type="InterPro" id="IPR036291">
    <property type="entry name" value="NAD(P)-bd_dom_sf"/>
</dbReference>
<dbReference type="SUPFAM" id="SSF51735">
    <property type="entry name" value="NAD(P)-binding Rossmann-fold domains"/>
    <property type="match status" value="1"/>
</dbReference>
<dbReference type="Gene3D" id="3.40.50.720">
    <property type="entry name" value="NAD(P)-binding Rossmann-like Domain"/>
    <property type="match status" value="1"/>
</dbReference>
<evidence type="ECO:0000313" key="2">
    <source>
        <dbReference type="Proteomes" id="UP000567179"/>
    </source>
</evidence>
<dbReference type="GO" id="GO:0004029">
    <property type="term" value="F:aldehyde dehydrogenase (NAD+) activity"/>
    <property type="evidence" value="ECO:0007669"/>
    <property type="project" value="TreeGrafter"/>
</dbReference>
<dbReference type="InterPro" id="IPR051783">
    <property type="entry name" value="NAD(P)-dependent_oxidoreduct"/>
</dbReference>
<gene>
    <name evidence="1" type="ORF">D9619_004914</name>
</gene>
<proteinExistence type="predicted"/>
<sequence length="355" mass="37894">MPTHHHVSITTHIFLTGATGYIGGSVLSRLLSHPLSDTFRIATLVRDPAKASQFRSMGIHAVVGSNSDLDILKREAADADLADADDMGAAKAILEGLKQRYQATGKVSSLVHTSGTGVLVDDARGMFATDTIYSDLNIPQLQSLPDSQPHRLVDLALVKADSEGYVKTYIVLPSTIYGLASGPLVDAGLQNSHSQQIPTLVTTSLDRGRAGMVGAGKNIWPNVHIDEVADLYSLIISLIVGPRSGSKPRQTSLHFEHGAAGFYFAENGEHTLHAVGVAIGRCMVALGLTADAPPTSFTQEEERKYFPNGTGLGTNSRCRADRARAIGWEPVMTTEDMLESVRDEFAGGDEGMGDE</sequence>
<keyword evidence="2" id="KW-1185">Reference proteome</keyword>
<dbReference type="PANTHER" id="PTHR48079">
    <property type="entry name" value="PROTEIN YEEZ"/>
    <property type="match status" value="1"/>
</dbReference>
<comment type="caution">
    <text evidence="1">The sequence shown here is derived from an EMBL/GenBank/DDBJ whole genome shotgun (WGS) entry which is preliminary data.</text>
</comment>
<dbReference type="EMBL" id="JAACJJ010000014">
    <property type="protein sequence ID" value="KAF5327230.1"/>
    <property type="molecule type" value="Genomic_DNA"/>
</dbReference>
<dbReference type="Proteomes" id="UP000567179">
    <property type="component" value="Unassembled WGS sequence"/>
</dbReference>
<evidence type="ECO:0000313" key="1">
    <source>
        <dbReference type="EMBL" id="KAF5327230.1"/>
    </source>
</evidence>
<dbReference type="PANTHER" id="PTHR48079:SF6">
    <property type="entry name" value="NAD(P)-BINDING DOMAIN-CONTAINING PROTEIN-RELATED"/>
    <property type="match status" value="1"/>
</dbReference>
<reference evidence="1 2" key="1">
    <citation type="journal article" date="2020" name="ISME J.">
        <title>Uncovering the hidden diversity of litter-decomposition mechanisms in mushroom-forming fungi.</title>
        <authorList>
            <person name="Floudas D."/>
            <person name="Bentzer J."/>
            <person name="Ahren D."/>
            <person name="Johansson T."/>
            <person name="Persson P."/>
            <person name="Tunlid A."/>
        </authorList>
    </citation>
    <scope>NUCLEOTIDE SEQUENCE [LARGE SCALE GENOMIC DNA]</scope>
    <source>
        <strain evidence="1 2">CBS 101986</strain>
    </source>
</reference>
<dbReference type="AlphaFoldDB" id="A0A8H5BPK6"/>
<dbReference type="GO" id="GO:0005737">
    <property type="term" value="C:cytoplasm"/>
    <property type="evidence" value="ECO:0007669"/>
    <property type="project" value="TreeGrafter"/>
</dbReference>
<dbReference type="OrthoDB" id="10262413at2759"/>
<name>A0A8H5BPK6_9AGAR</name>
<protein>
    <recommendedName>
        <fullName evidence="3">NAD(P)-binding domain-containing protein</fullName>
    </recommendedName>
</protein>
<evidence type="ECO:0008006" key="3">
    <source>
        <dbReference type="Google" id="ProtNLM"/>
    </source>
</evidence>
<organism evidence="1 2">
    <name type="scientific">Psilocybe cf. subviscida</name>
    <dbReference type="NCBI Taxonomy" id="2480587"/>
    <lineage>
        <taxon>Eukaryota</taxon>
        <taxon>Fungi</taxon>
        <taxon>Dikarya</taxon>
        <taxon>Basidiomycota</taxon>
        <taxon>Agaricomycotina</taxon>
        <taxon>Agaricomycetes</taxon>
        <taxon>Agaricomycetidae</taxon>
        <taxon>Agaricales</taxon>
        <taxon>Agaricineae</taxon>
        <taxon>Strophariaceae</taxon>
        <taxon>Psilocybe</taxon>
    </lineage>
</organism>